<proteinExistence type="predicted"/>
<dbReference type="GeneID" id="92079742"/>
<evidence type="ECO:0000313" key="2">
    <source>
        <dbReference type="EMBL" id="KAK7946137.1"/>
    </source>
</evidence>
<evidence type="ECO:0000313" key="3">
    <source>
        <dbReference type="Proteomes" id="UP001391051"/>
    </source>
</evidence>
<reference evidence="2 3" key="1">
    <citation type="submission" date="2023-01" db="EMBL/GenBank/DDBJ databases">
        <title>Analysis of 21 Apiospora genomes using comparative genomics revels a genus with tremendous synthesis potential of carbohydrate active enzymes and secondary metabolites.</title>
        <authorList>
            <person name="Sorensen T."/>
        </authorList>
    </citation>
    <scope>NUCLEOTIDE SEQUENCE [LARGE SCALE GENOMIC DNA]</scope>
    <source>
        <strain evidence="2 3">CBS 24483</strain>
    </source>
</reference>
<organism evidence="2 3">
    <name type="scientific">Apiospora aurea</name>
    <dbReference type="NCBI Taxonomy" id="335848"/>
    <lineage>
        <taxon>Eukaryota</taxon>
        <taxon>Fungi</taxon>
        <taxon>Dikarya</taxon>
        <taxon>Ascomycota</taxon>
        <taxon>Pezizomycotina</taxon>
        <taxon>Sordariomycetes</taxon>
        <taxon>Xylariomycetidae</taxon>
        <taxon>Amphisphaeriales</taxon>
        <taxon>Apiosporaceae</taxon>
        <taxon>Apiospora</taxon>
    </lineage>
</organism>
<accession>A0ABR1Q2E2</accession>
<comment type="caution">
    <text evidence="2">The sequence shown here is derived from an EMBL/GenBank/DDBJ whole genome shotgun (WGS) entry which is preliminary data.</text>
</comment>
<dbReference type="EMBL" id="JAQQWE010000007">
    <property type="protein sequence ID" value="KAK7946137.1"/>
    <property type="molecule type" value="Genomic_DNA"/>
</dbReference>
<feature type="region of interest" description="Disordered" evidence="1">
    <location>
        <begin position="1"/>
        <end position="64"/>
    </location>
</feature>
<sequence length="64" mass="6794">MSPLPITIGPSPAPRRRRLPHPPGSWDDTPDPSGAVGDYPVDARATTSRTNRSVTDNDTLTAAI</sequence>
<gene>
    <name evidence="2" type="ORF">PG986_010458</name>
</gene>
<dbReference type="RefSeq" id="XP_066696171.1">
    <property type="nucleotide sequence ID" value="XM_066846680.1"/>
</dbReference>
<dbReference type="Proteomes" id="UP001391051">
    <property type="component" value="Unassembled WGS sequence"/>
</dbReference>
<protein>
    <submittedName>
        <fullName evidence="2">Uncharacterized protein</fullName>
    </submittedName>
</protein>
<evidence type="ECO:0000256" key="1">
    <source>
        <dbReference type="SAM" id="MobiDB-lite"/>
    </source>
</evidence>
<name>A0ABR1Q2E2_9PEZI</name>
<feature type="compositionally biased region" description="Polar residues" evidence="1">
    <location>
        <begin position="45"/>
        <end position="64"/>
    </location>
</feature>
<keyword evidence="3" id="KW-1185">Reference proteome</keyword>